<feature type="domain" description="Polysaccharide pyruvyl transferase" evidence="1">
    <location>
        <begin position="14"/>
        <end position="310"/>
    </location>
</feature>
<dbReference type="Proteomes" id="UP000216961">
    <property type="component" value="Unassembled WGS sequence"/>
</dbReference>
<accession>A0AA91TPM2</accession>
<dbReference type="InterPro" id="IPR007345">
    <property type="entry name" value="Polysacch_pyruvyl_Trfase"/>
</dbReference>
<evidence type="ECO:0000259" key="1">
    <source>
        <dbReference type="Pfam" id="PF04230"/>
    </source>
</evidence>
<proteinExistence type="predicted"/>
<organism evidence="2 3">
    <name type="scientific">Niallia circulans</name>
    <name type="common">Bacillus circulans</name>
    <dbReference type="NCBI Taxonomy" id="1397"/>
    <lineage>
        <taxon>Bacteria</taxon>
        <taxon>Bacillati</taxon>
        <taxon>Bacillota</taxon>
        <taxon>Bacilli</taxon>
        <taxon>Bacillales</taxon>
        <taxon>Bacillaceae</taxon>
        <taxon>Niallia</taxon>
    </lineage>
</organism>
<reference evidence="2 3" key="1">
    <citation type="submission" date="2017-07" db="EMBL/GenBank/DDBJ databases">
        <title>Isolation and whole genome analysis of endospore-forming bacteria from heroin.</title>
        <authorList>
            <person name="Kalinowski J."/>
            <person name="Ahrens B."/>
            <person name="Al-Dilaimi A."/>
            <person name="Winkler A."/>
            <person name="Wibberg D."/>
            <person name="Schleenbecker U."/>
            <person name="Ruckert C."/>
            <person name="Wolfel R."/>
            <person name="Grass G."/>
        </authorList>
    </citation>
    <scope>NUCLEOTIDE SEQUENCE [LARGE SCALE GENOMIC DNA]</scope>
    <source>
        <strain evidence="2 3">7521-2</strain>
    </source>
</reference>
<evidence type="ECO:0000313" key="3">
    <source>
        <dbReference type="Proteomes" id="UP000216961"/>
    </source>
</evidence>
<evidence type="ECO:0000313" key="2">
    <source>
        <dbReference type="EMBL" id="PAD81692.1"/>
    </source>
</evidence>
<gene>
    <name evidence="2" type="ORF">CHH57_18775</name>
</gene>
<dbReference type="RefSeq" id="WP_095332677.1">
    <property type="nucleotide sequence ID" value="NZ_NPBQ01000114.1"/>
</dbReference>
<sequence length="378" mass="43249">MKTVGIMSMQRIYNYGSFLQGYALKRLIEMSDQNIEVQFLDYRPGDPLIKTDIADRKNSFSRKISKIKEYNQVNAKLIDKIRFFNHKRTYANRFFPLLGLTEQPNYNYNVDVQVIGSDEVFNCVQSNSNVGFSRDLFGHNSEAKKVISYAGSFGNTTYEKINEYSIGEMLKEDFQAFAQISVRDENSRSVIEKLTGNNPSVNVDPVLAYDYMKLESKIPKNRLFKDKYIIVYGYSGRLTSEENKMIKEYARNKGAKVICIGGVQDCCDKFIDCDPFEVLAYFRDADSIVTDTFHGTIFSIINNKQFCTIIRKSVGNSYGNEEKLGYLLGLFGLDSQRSDNLSLDGLSSILSNEIDYDSVNKKLNLEREKAINYLKSNI</sequence>
<protein>
    <recommendedName>
        <fullName evidence="1">Polysaccharide pyruvyl transferase domain-containing protein</fullName>
    </recommendedName>
</protein>
<dbReference type="AlphaFoldDB" id="A0AA91TPM2"/>
<name>A0AA91TPM2_NIACI</name>
<dbReference type="Pfam" id="PF04230">
    <property type="entry name" value="PS_pyruv_trans"/>
    <property type="match status" value="1"/>
</dbReference>
<comment type="caution">
    <text evidence="2">The sequence shown here is derived from an EMBL/GenBank/DDBJ whole genome shotgun (WGS) entry which is preliminary data.</text>
</comment>
<dbReference type="EMBL" id="NPBQ01000114">
    <property type="protein sequence ID" value="PAD81692.1"/>
    <property type="molecule type" value="Genomic_DNA"/>
</dbReference>